<sequence length="542" mass="59522">MFNILCFLFHIYNIVPAGFAFTAPQDISALKAFKASIKPSSIPPWSCLASWDFSTDPCSLPRRTHFTCGITCSSDSTRVTQLTLDPVGYSGQLTPLVSQLSQLNILDLSENNFSGPIPLSISSLTNLQMLTLRSNSFSGLIPESLTQLKSLDSIDFSHNFLSGNLPKNMNSLSSLTSIDLSYNRLAGSLPNLPYKLYYFAAKANSFSGSLLKSSFQGLTQLKVVELSVNSLAGTLQSWFFHLPAIQQVNLSNNSLTRVDVPRPLSGNSDLVAFDLGFNRIEGHAPVNFAAYPLLSALSLRYNRLRGDIPLEYSQQKNLRRIYLDGNFLIGTPPAGFFSGGMPFSGSLGDNCLQGCPGSSELCSPQQKSSSICKQAYGGKPRIDLVSEFDLISGFCKHGVIGTKLYLVSGQFWVLLVHFDFELPHYKPKDGVYREATVNGRIVTPTLMYPLLMKDSQVLKLERSLRHSLKFILPLYPGIQCEEDLARVYCENGGSAEIKILNAVVLYRCGVADADQCVGDFQIFGRMSVSLHLLMILGVDFVG</sequence>
<keyword evidence="3" id="KW-0134">Cell wall</keyword>
<dbReference type="SUPFAM" id="SSF52058">
    <property type="entry name" value="L domain-like"/>
    <property type="match status" value="1"/>
</dbReference>
<dbReference type="Pfam" id="PF00560">
    <property type="entry name" value="LRR_1"/>
    <property type="match status" value="1"/>
</dbReference>
<evidence type="ECO:0000259" key="10">
    <source>
        <dbReference type="Pfam" id="PF08263"/>
    </source>
</evidence>
<evidence type="ECO:0000256" key="7">
    <source>
        <dbReference type="ARBA" id="ARBA00023136"/>
    </source>
</evidence>
<name>A0A7J7BZJ5_TRIWF</name>
<feature type="signal peptide" evidence="9">
    <location>
        <begin position="1"/>
        <end position="20"/>
    </location>
</feature>
<comment type="similarity">
    <text evidence="8">Belongs to the polygalacturonase-inhibiting protein family.</text>
</comment>
<dbReference type="InterPro" id="IPR032675">
    <property type="entry name" value="LRR_dom_sf"/>
</dbReference>
<dbReference type="InterPro" id="IPR001611">
    <property type="entry name" value="Leu-rich_rpt"/>
</dbReference>
<dbReference type="Pfam" id="PF13855">
    <property type="entry name" value="LRR_8"/>
    <property type="match status" value="1"/>
</dbReference>
<dbReference type="EMBL" id="JAAARO010000022">
    <property type="protein sequence ID" value="KAF5727268.1"/>
    <property type="molecule type" value="Genomic_DNA"/>
</dbReference>
<keyword evidence="12" id="KW-1185">Reference proteome</keyword>
<evidence type="ECO:0000256" key="8">
    <source>
        <dbReference type="ARBA" id="ARBA00038043"/>
    </source>
</evidence>
<evidence type="ECO:0000256" key="9">
    <source>
        <dbReference type="SAM" id="SignalP"/>
    </source>
</evidence>
<organism evidence="11 12">
    <name type="scientific">Tripterygium wilfordii</name>
    <name type="common">Thunder God vine</name>
    <dbReference type="NCBI Taxonomy" id="458696"/>
    <lineage>
        <taxon>Eukaryota</taxon>
        <taxon>Viridiplantae</taxon>
        <taxon>Streptophyta</taxon>
        <taxon>Embryophyta</taxon>
        <taxon>Tracheophyta</taxon>
        <taxon>Spermatophyta</taxon>
        <taxon>Magnoliopsida</taxon>
        <taxon>eudicotyledons</taxon>
        <taxon>Gunneridae</taxon>
        <taxon>Pentapetalae</taxon>
        <taxon>rosids</taxon>
        <taxon>fabids</taxon>
        <taxon>Celastrales</taxon>
        <taxon>Celastraceae</taxon>
        <taxon>Tripterygium</taxon>
    </lineage>
</organism>
<keyword evidence="4" id="KW-0433">Leucine-rich repeat</keyword>
<dbReference type="InParanoid" id="A0A7J7BZJ5"/>
<keyword evidence="5 9" id="KW-0732">Signal</keyword>
<dbReference type="FunCoup" id="A0A7J7BZJ5">
    <property type="interactions" value="192"/>
</dbReference>
<keyword evidence="3" id="KW-0964">Secreted</keyword>
<evidence type="ECO:0000256" key="6">
    <source>
        <dbReference type="ARBA" id="ARBA00022737"/>
    </source>
</evidence>
<dbReference type="Pfam" id="PF08263">
    <property type="entry name" value="LRRNT_2"/>
    <property type="match status" value="1"/>
</dbReference>
<reference evidence="11 12" key="1">
    <citation type="journal article" date="2020" name="Nat. Commun.">
        <title>Genome of Tripterygium wilfordii and identification of cytochrome P450 involved in triptolide biosynthesis.</title>
        <authorList>
            <person name="Tu L."/>
            <person name="Su P."/>
            <person name="Zhang Z."/>
            <person name="Gao L."/>
            <person name="Wang J."/>
            <person name="Hu T."/>
            <person name="Zhou J."/>
            <person name="Zhang Y."/>
            <person name="Zhao Y."/>
            <person name="Liu Y."/>
            <person name="Song Y."/>
            <person name="Tong Y."/>
            <person name="Lu Y."/>
            <person name="Yang J."/>
            <person name="Xu C."/>
            <person name="Jia M."/>
            <person name="Peters R.J."/>
            <person name="Huang L."/>
            <person name="Gao W."/>
        </authorList>
    </citation>
    <scope>NUCLEOTIDE SEQUENCE [LARGE SCALE GENOMIC DNA]</scope>
    <source>
        <strain evidence="12">cv. XIE 37</strain>
        <tissue evidence="11">Leaf</tissue>
    </source>
</reference>
<evidence type="ECO:0000256" key="1">
    <source>
        <dbReference type="ARBA" id="ARBA00004191"/>
    </source>
</evidence>
<dbReference type="GO" id="GO:0016020">
    <property type="term" value="C:membrane"/>
    <property type="evidence" value="ECO:0007669"/>
    <property type="project" value="UniProtKB-SubCell"/>
</dbReference>
<evidence type="ECO:0000313" key="11">
    <source>
        <dbReference type="EMBL" id="KAF5727268.1"/>
    </source>
</evidence>
<feature type="chain" id="PRO_5029643943" description="Leucine-rich repeat-containing N-terminal plant-type domain-containing protein" evidence="9">
    <location>
        <begin position="21"/>
        <end position="542"/>
    </location>
</feature>
<feature type="domain" description="Leucine-rich repeat-containing N-terminal plant-type" evidence="10">
    <location>
        <begin position="24"/>
        <end position="59"/>
    </location>
</feature>
<keyword evidence="6" id="KW-0677">Repeat</keyword>
<dbReference type="InterPro" id="IPR013210">
    <property type="entry name" value="LRR_N_plant-typ"/>
</dbReference>
<evidence type="ECO:0000256" key="3">
    <source>
        <dbReference type="ARBA" id="ARBA00022512"/>
    </source>
</evidence>
<evidence type="ECO:0000256" key="4">
    <source>
        <dbReference type="ARBA" id="ARBA00022614"/>
    </source>
</evidence>
<evidence type="ECO:0000256" key="5">
    <source>
        <dbReference type="ARBA" id="ARBA00022729"/>
    </source>
</evidence>
<dbReference type="PANTHER" id="PTHR48009">
    <property type="entry name" value="LEUCINE-RICH REPEAT (LRR) FAMILY PROTEIN"/>
    <property type="match status" value="1"/>
</dbReference>
<gene>
    <name evidence="11" type="ORF">HS088_TW22G00958</name>
</gene>
<protein>
    <recommendedName>
        <fullName evidence="10">Leucine-rich repeat-containing N-terminal plant-type domain-containing protein</fullName>
    </recommendedName>
</protein>
<dbReference type="InterPro" id="IPR053213">
    <property type="entry name" value="RLP29"/>
</dbReference>
<dbReference type="PANTHER" id="PTHR48009:SF9">
    <property type="entry name" value="LRR RECEPTOR-LIKE SERINE_THREONINE-PROTEIN KINASE GSO1"/>
    <property type="match status" value="1"/>
</dbReference>
<dbReference type="FunFam" id="3.80.10.10:FF:000400">
    <property type="entry name" value="Nuclear pore complex protein NUP107"/>
    <property type="match status" value="1"/>
</dbReference>
<comment type="subcellular location">
    <subcellularLocation>
        <location evidence="2">Membrane</location>
    </subcellularLocation>
    <subcellularLocation>
        <location evidence="1">Secreted</location>
        <location evidence="1">Cell wall</location>
    </subcellularLocation>
</comment>
<comment type="caution">
    <text evidence="11">The sequence shown here is derived from an EMBL/GenBank/DDBJ whole genome shotgun (WGS) entry which is preliminary data.</text>
</comment>
<dbReference type="Proteomes" id="UP000593562">
    <property type="component" value="Unassembled WGS sequence"/>
</dbReference>
<dbReference type="Gene3D" id="3.80.10.10">
    <property type="entry name" value="Ribonuclease Inhibitor"/>
    <property type="match status" value="2"/>
</dbReference>
<evidence type="ECO:0000256" key="2">
    <source>
        <dbReference type="ARBA" id="ARBA00004370"/>
    </source>
</evidence>
<evidence type="ECO:0000313" key="12">
    <source>
        <dbReference type="Proteomes" id="UP000593562"/>
    </source>
</evidence>
<accession>A0A7J7BZJ5</accession>
<keyword evidence="7" id="KW-0472">Membrane</keyword>
<dbReference type="AlphaFoldDB" id="A0A7J7BZJ5"/>
<proteinExistence type="inferred from homology"/>